<proteinExistence type="predicted"/>
<reference evidence="2" key="2">
    <citation type="submission" date="2017-10" db="EMBL/GenBank/DDBJ databases">
        <title>Ladona fulva Genome sequencing and assembly.</title>
        <authorList>
            <person name="Murali S."/>
            <person name="Richards S."/>
            <person name="Bandaranaike D."/>
            <person name="Bellair M."/>
            <person name="Blankenburg K."/>
            <person name="Chao H."/>
            <person name="Dinh H."/>
            <person name="Doddapaneni H."/>
            <person name="Dugan-Rocha S."/>
            <person name="Elkadiri S."/>
            <person name="Gnanaolivu R."/>
            <person name="Hernandez B."/>
            <person name="Skinner E."/>
            <person name="Javaid M."/>
            <person name="Lee S."/>
            <person name="Li M."/>
            <person name="Ming W."/>
            <person name="Munidasa M."/>
            <person name="Muniz J."/>
            <person name="Nguyen L."/>
            <person name="Hughes D."/>
            <person name="Osuji N."/>
            <person name="Pu L.-L."/>
            <person name="Puazo M."/>
            <person name="Qu C."/>
            <person name="Quiroz J."/>
            <person name="Raj R."/>
            <person name="Weissenberger G."/>
            <person name="Xin Y."/>
            <person name="Zou X."/>
            <person name="Han Y."/>
            <person name="Worley K."/>
            <person name="Muzny D."/>
            <person name="Gibbs R."/>
        </authorList>
    </citation>
    <scope>NUCLEOTIDE SEQUENCE</scope>
    <source>
        <strain evidence="2">Sampled in the wild</strain>
    </source>
</reference>
<sequence>MASRKIMTVVMSVDPRIPPPRQQEKTAEFQQTGVGDPERVLLFSSEQSLSIGRSERRVGAQVWDNRFAGAAFRMLLSVSNWFGNKRIRYKKNIGKAQEEANLYAAKKAADLKLSDLSRWKGCCASPYSMGPGSGGASTPAPLMSPAPPGGGGDSMGYGMGINGGDYNPSPMGQSQPPYSDASGMGYDPSMHQPPLTPGFVAL</sequence>
<keyword evidence="3" id="KW-1185">Reference proteome</keyword>
<comment type="caution">
    <text evidence="2">The sequence shown here is derived from an EMBL/GenBank/DDBJ whole genome shotgun (WGS) entry which is preliminary data.</text>
</comment>
<evidence type="ECO:0000313" key="3">
    <source>
        <dbReference type="Proteomes" id="UP000792457"/>
    </source>
</evidence>
<reference evidence="2" key="1">
    <citation type="submission" date="2013-04" db="EMBL/GenBank/DDBJ databases">
        <authorList>
            <person name="Qu J."/>
            <person name="Murali S.C."/>
            <person name="Bandaranaike D."/>
            <person name="Bellair M."/>
            <person name="Blankenburg K."/>
            <person name="Chao H."/>
            <person name="Dinh H."/>
            <person name="Doddapaneni H."/>
            <person name="Downs B."/>
            <person name="Dugan-Rocha S."/>
            <person name="Elkadiri S."/>
            <person name="Gnanaolivu R.D."/>
            <person name="Hernandez B."/>
            <person name="Javaid M."/>
            <person name="Jayaseelan J.C."/>
            <person name="Lee S."/>
            <person name="Li M."/>
            <person name="Ming W."/>
            <person name="Munidasa M."/>
            <person name="Muniz J."/>
            <person name="Nguyen L."/>
            <person name="Ongeri F."/>
            <person name="Osuji N."/>
            <person name="Pu L.-L."/>
            <person name="Puazo M."/>
            <person name="Qu C."/>
            <person name="Quiroz J."/>
            <person name="Raj R."/>
            <person name="Weissenberger G."/>
            <person name="Xin Y."/>
            <person name="Zou X."/>
            <person name="Han Y."/>
            <person name="Richards S."/>
            <person name="Worley K."/>
            <person name="Muzny D."/>
            <person name="Gibbs R."/>
        </authorList>
    </citation>
    <scope>NUCLEOTIDE SEQUENCE</scope>
    <source>
        <strain evidence="2">Sampled in the wild</strain>
    </source>
</reference>
<dbReference type="EMBL" id="KZ308680">
    <property type="protein sequence ID" value="KAG8233004.1"/>
    <property type="molecule type" value="Genomic_DNA"/>
</dbReference>
<dbReference type="Gene3D" id="1.10.10.60">
    <property type="entry name" value="Homeodomain-like"/>
    <property type="match status" value="1"/>
</dbReference>
<evidence type="ECO:0000313" key="2">
    <source>
        <dbReference type="EMBL" id="KAG8233004.1"/>
    </source>
</evidence>
<organism evidence="2 3">
    <name type="scientific">Ladona fulva</name>
    <name type="common">Scarce chaser dragonfly</name>
    <name type="synonym">Libellula fulva</name>
    <dbReference type="NCBI Taxonomy" id="123851"/>
    <lineage>
        <taxon>Eukaryota</taxon>
        <taxon>Metazoa</taxon>
        <taxon>Ecdysozoa</taxon>
        <taxon>Arthropoda</taxon>
        <taxon>Hexapoda</taxon>
        <taxon>Insecta</taxon>
        <taxon>Pterygota</taxon>
        <taxon>Palaeoptera</taxon>
        <taxon>Odonata</taxon>
        <taxon>Epiprocta</taxon>
        <taxon>Anisoptera</taxon>
        <taxon>Libelluloidea</taxon>
        <taxon>Libellulidae</taxon>
        <taxon>Ladona</taxon>
    </lineage>
</organism>
<feature type="region of interest" description="Disordered" evidence="1">
    <location>
        <begin position="133"/>
        <end position="202"/>
    </location>
</feature>
<protein>
    <submittedName>
        <fullName evidence="2">Uncharacterized protein</fullName>
    </submittedName>
</protein>
<evidence type="ECO:0000256" key="1">
    <source>
        <dbReference type="SAM" id="MobiDB-lite"/>
    </source>
</evidence>
<dbReference type="OrthoDB" id="4187154at2759"/>
<name>A0A8K0KD39_LADFU</name>
<dbReference type="AlphaFoldDB" id="A0A8K0KD39"/>
<accession>A0A8K0KD39</accession>
<gene>
    <name evidence="2" type="ORF">J437_LFUL013793</name>
</gene>
<feature type="compositionally biased region" description="Gly residues" evidence="1">
    <location>
        <begin position="149"/>
        <end position="163"/>
    </location>
</feature>
<dbReference type="Proteomes" id="UP000792457">
    <property type="component" value="Unassembled WGS sequence"/>
</dbReference>